<sequence>PSHLHMHLIAWLYPS</sequence>
<accession>A0A3Q7G2Y2</accession>
<reference evidence="1" key="1">
    <citation type="journal article" date="2012" name="Nature">
        <title>The tomato genome sequence provides insights into fleshy fruit evolution.</title>
        <authorList>
            <consortium name="Tomato Genome Consortium"/>
        </authorList>
    </citation>
    <scope>NUCLEOTIDE SEQUENCE [LARGE SCALE GENOMIC DNA]</scope>
    <source>
        <strain evidence="1">cv. Heinz 1706</strain>
    </source>
</reference>
<dbReference type="Proteomes" id="UP000004994">
    <property type="component" value="Chromosome 4"/>
</dbReference>
<evidence type="ECO:0000313" key="1">
    <source>
        <dbReference type="EnsemblPlants" id="Solyc04g024953.1.1.1"/>
    </source>
</evidence>
<dbReference type="InParanoid" id="A0A3Q7G2Y2"/>
<proteinExistence type="predicted"/>
<keyword evidence="2" id="KW-1185">Reference proteome</keyword>
<organism evidence="1">
    <name type="scientific">Solanum lycopersicum</name>
    <name type="common">Tomato</name>
    <name type="synonym">Lycopersicon esculentum</name>
    <dbReference type="NCBI Taxonomy" id="4081"/>
    <lineage>
        <taxon>Eukaryota</taxon>
        <taxon>Viridiplantae</taxon>
        <taxon>Streptophyta</taxon>
        <taxon>Embryophyta</taxon>
        <taxon>Tracheophyta</taxon>
        <taxon>Spermatophyta</taxon>
        <taxon>Magnoliopsida</taxon>
        <taxon>eudicotyledons</taxon>
        <taxon>Gunneridae</taxon>
        <taxon>Pentapetalae</taxon>
        <taxon>asterids</taxon>
        <taxon>lamiids</taxon>
        <taxon>Solanales</taxon>
        <taxon>Solanaceae</taxon>
        <taxon>Solanoideae</taxon>
        <taxon>Solaneae</taxon>
        <taxon>Solanum</taxon>
        <taxon>Solanum subgen. Lycopersicon</taxon>
    </lineage>
</organism>
<dbReference type="Gramene" id="Solyc04g024953.1.1">
    <property type="protein sequence ID" value="Solyc04g024953.1.1.1"/>
    <property type="gene ID" value="Solyc04g024953.1"/>
</dbReference>
<dbReference type="EnsemblPlants" id="Solyc04g024953.1.1">
    <property type="protein sequence ID" value="Solyc04g024953.1.1.1"/>
    <property type="gene ID" value="Solyc04g024953.1"/>
</dbReference>
<name>A0A3Q7G2Y2_SOLLC</name>
<reference evidence="1" key="2">
    <citation type="submission" date="2019-01" db="UniProtKB">
        <authorList>
            <consortium name="EnsemblPlants"/>
        </authorList>
    </citation>
    <scope>IDENTIFICATION</scope>
    <source>
        <strain evidence="1">cv. Heinz 1706</strain>
    </source>
</reference>
<protein>
    <submittedName>
        <fullName evidence="1">Uncharacterized protein</fullName>
    </submittedName>
</protein>
<evidence type="ECO:0000313" key="2">
    <source>
        <dbReference type="Proteomes" id="UP000004994"/>
    </source>
</evidence>